<evidence type="ECO:0000256" key="1">
    <source>
        <dbReference type="SAM" id="MobiDB-lite"/>
    </source>
</evidence>
<dbReference type="PANTHER" id="PTHR43328:SF1">
    <property type="entry name" value="N-ACETYLTRANSFERASE DOMAIN-CONTAINING PROTEIN"/>
    <property type="match status" value="1"/>
</dbReference>
<dbReference type="InterPro" id="IPR016181">
    <property type="entry name" value="Acyl_CoA_acyltransferase"/>
</dbReference>
<feature type="domain" description="N-acetyltransferase" evidence="2">
    <location>
        <begin position="34"/>
        <end position="198"/>
    </location>
</feature>
<proteinExistence type="predicted"/>
<sequence>MVSTSQNNSDAEQTESQTQVQSESPIPILILSRSMIRSYNVLDAPSIAREANNPLIAQWMRNLFPHPYTLLDAESWIPIATTRLPLRNFAITRPDGTYVGGIGLKPLADVESRTMEIGYWMGEAHWGAGIMTEAVVAFSRWSFETIPELLRLEAGVFGGNEGSMAVLRKAGYTFEGRRRNAVFKNGKVLDIHMFALLREECLGSQG</sequence>
<keyword evidence="4" id="KW-1185">Reference proteome</keyword>
<dbReference type="Gene3D" id="3.40.630.30">
    <property type="match status" value="1"/>
</dbReference>
<evidence type="ECO:0000259" key="2">
    <source>
        <dbReference type="PROSITE" id="PS51186"/>
    </source>
</evidence>
<dbReference type="InterPro" id="IPR000182">
    <property type="entry name" value="GNAT_dom"/>
</dbReference>
<accession>A0AAD6ZR04</accession>
<feature type="region of interest" description="Disordered" evidence="1">
    <location>
        <begin position="1"/>
        <end position="22"/>
    </location>
</feature>
<dbReference type="Pfam" id="PF13302">
    <property type="entry name" value="Acetyltransf_3"/>
    <property type="match status" value="1"/>
</dbReference>
<feature type="compositionally biased region" description="Polar residues" evidence="1">
    <location>
        <begin position="1"/>
        <end position="11"/>
    </location>
</feature>
<dbReference type="AlphaFoldDB" id="A0AAD6ZR04"/>
<reference evidence="3" key="1">
    <citation type="submission" date="2023-03" db="EMBL/GenBank/DDBJ databases">
        <title>Massive genome expansion in bonnet fungi (Mycena s.s.) driven by repeated elements and novel gene families across ecological guilds.</title>
        <authorList>
            <consortium name="Lawrence Berkeley National Laboratory"/>
            <person name="Harder C.B."/>
            <person name="Miyauchi S."/>
            <person name="Viragh M."/>
            <person name="Kuo A."/>
            <person name="Thoen E."/>
            <person name="Andreopoulos B."/>
            <person name="Lu D."/>
            <person name="Skrede I."/>
            <person name="Drula E."/>
            <person name="Henrissat B."/>
            <person name="Morin E."/>
            <person name="Kohler A."/>
            <person name="Barry K."/>
            <person name="LaButti K."/>
            <person name="Morin E."/>
            <person name="Salamov A."/>
            <person name="Lipzen A."/>
            <person name="Mereny Z."/>
            <person name="Hegedus B."/>
            <person name="Baldrian P."/>
            <person name="Stursova M."/>
            <person name="Weitz H."/>
            <person name="Taylor A."/>
            <person name="Grigoriev I.V."/>
            <person name="Nagy L.G."/>
            <person name="Martin F."/>
            <person name="Kauserud H."/>
        </authorList>
    </citation>
    <scope>NUCLEOTIDE SEQUENCE</scope>
    <source>
        <strain evidence="3">CBHHK002</strain>
    </source>
</reference>
<dbReference type="PROSITE" id="PS51186">
    <property type="entry name" value="GNAT"/>
    <property type="match status" value="1"/>
</dbReference>
<evidence type="ECO:0000313" key="3">
    <source>
        <dbReference type="EMBL" id="KAJ7334604.1"/>
    </source>
</evidence>
<organism evidence="3 4">
    <name type="scientific">Mycena albidolilacea</name>
    <dbReference type="NCBI Taxonomy" id="1033008"/>
    <lineage>
        <taxon>Eukaryota</taxon>
        <taxon>Fungi</taxon>
        <taxon>Dikarya</taxon>
        <taxon>Basidiomycota</taxon>
        <taxon>Agaricomycotina</taxon>
        <taxon>Agaricomycetes</taxon>
        <taxon>Agaricomycetidae</taxon>
        <taxon>Agaricales</taxon>
        <taxon>Marasmiineae</taxon>
        <taxon>Mycenaceae</taxon>
        <taxon>Mycena</taxon>
    </lineage>
</organism>
<protein>
    <submittedName>
        <fullName evidence="3">Acyl-CoA N-acyltransferase</fullName>
    </submittedName>
</protein>
<comment type="caution">
    <text evidence="3">The sequence shown here is derived from an EMBL/GenBank/DDBJ whole genome shotgun (WGS) entry which is preliminary data.</text>
</comment>
<name>A0AAD6ZR04_9AGAR</name>
<dbReference type="EMBL" id="JARIHO010000032">
    <property type="protein sequence ID" value="KAJ7334604.1"/>
    <property type="molecule type" value="Genomic_DNA"/>
</dbReference>
<gene>
    <name evidence="3" type="ORF">DFH08DRAFT_878946</name>
</gene>
<dbReference type="PANTHER" id="PTHR43328">
    <property type="entry name" value="ACETYLTRANSFERASE-RELATED"/>
    <property type="match status" value="1"/>
</dbReference>
<dbReference type="Proteomes" id="UP001218218">
    <property type="component" value="Unassembled WGS sequence"/>
</dbReference>
<dbReference type="SUPFAM" id="SSF55729">
    <property type="entry name" value="Acyl-CoA N-acyltransferases (Nat)"/>
    <property type="match status" value="1"/>
</dbReference>
<dbReference type="GO" id="GO:0016747">
    <property type="term" value="F:acyltransferase activity, transferring groups other than amino-acyl groups"/>
    <property type="evidence" value="ECO:0007669"/>
    <property type="project" value="InterPro"/>
</dbReference>
<evidence type="ECO:0000313" key="4">
    <source>
        <dbReference type="Proteomes" id="UP001218218"/>
    </source>
</evidence>